<evidence type="ECO:0000313" key="3">
    <source>
        <dbReference type="Proteomes" id="UP001297581"/>
    </source>
</evidence>
<dbReference type="AlphaFoldDB" id="A0AAJ1BG70"/>
<keyword evidence="3" id="KW-1185">Reference proteome</keyword>
<comment type="caution">
    <text evidence="2">The sequence shown here is derived from an EMBL/GenBank/DDBJ whole genome shotgun (WGS) entry which is preliminary data.</text>
</comment>
<name>A0AAJ1BG70_9GAMM</name>
<proteinExistence type="predicted"/>
<dbReference type="SUPFAM" id="SSF46785">
    <property type="entry name" value="Winged helix' DNA-binding domain"/>
    <property type="match status" value="1"/>
</dbReference>
<dbReference type="InterPro" id="IPR036390">
    <property type="entry name" value="WH_DNA-bd_sf"/>
</dbReference>
<evidence type="ECO:0000313" key="2">
    <source>
        <dbReference type="EMBL" id="MCH4294204.1"/>
    </source>
</evidence>
<accession>A0AAJ1BG70</accession>
<dbReference type="Gene3D" id="1.10.10.10">
    <property type="entry name" value="Winged helix-like DNA-binding domain superfamily/Winged helix DNA-binding domain"/>
    <property type="match status" value="1"/>
</dbReference>
<gene>
    <name evidence="2" type="ORF">MJ923_07785</name>
</gene>
<feature type="region of interest" description="Disordered" evidence="1">
    <location>
        <begin position="96"/>
        <end position="128"/>
    </location>
</feature>
<evidence type="ECO:0000256" key="1">
    <source>
        <dbReference type="SAM" id="MobiDB-lite"/>
    </source>
</evidence>
<dbReference type="Proteomes" id="UP001297581">
    <property type="component" value="Unassembled WGS sequence"/>
</dbReference>
<reference evidence="2 3" key="1">
    <citation type="submission" date="2022-02" db="EMBL/GenBank/DDBJ databases">
        <title>The genome sequence of Shewanella sp. 3B26.</title>
        <authorList>
            <person name="Du J."/>
        </authorList>
    </citation>
    <scope>NUCLEOTIDE SEQUENCE [LARGE SCALE GENOMIC DNA]</scope>
    <source>
        <strain evidence="2 3">3B26</strain>
    </source>
</reference>
<protein>
    <submittedName>
        <fullName evidence="2">Helix-turn-helix domain-containing protein</fullName>
    </submittedName>
</protein>
<organism evidence="2 3">
    <name type="scientific">Shewanella zhuhaiensis</name>
    <dbReference type="NCBI Taxonomy" id="2919576"/>
    <lineage>
        <taxon>Bacteria</taxon>
        <taxon>Pseudomonadati</taxon>
        <taxon>Pseudomonadota</taxon>
        <taxon>Gammaproteobacteria</taxon>
        <taxon>Alteromonadales</taxon>
        <taxon>Shewanellaceae</taxon>
        <taxon>Shewanella</taxon>
    </lineage>
</organism>
<dbReference type="EMBL" id="JAKUDL010000002">
    <property type="protein sequence ID" value="MCH4294204.1"/>
    <property type="molecule type" value="Genomic_DNA"/>
</dbReference>
<dbReference type="InterPro" id="IPR036388">
    <property type="entry name" value="WH-like_DNA-bd_sf"/>
</dbReference>
<sequence length="284" mass="30094">MSMLLMVQAMGLKVGNPLRKLVLLKLADNASDNGECWPSYGHIADQCEISASSVRSHIKALAKDGFLTISPRFNDLGQQSNMYLLHLLKPMTAADTPLSANDTPHASSWHHPPSTADTAPPQELTPEPVIDPVIEPKEKDLGADALKKRTSSKATSAKVSELDFGRWPAAPSAQVLADWTAVRKGRKAPLTQTAVDRMAGDLAKAAAAGMSVDDCLSLCCVKGWVGFEFAWAVNCGAVVRAGAVGQAARHQPVAVSQHSSGEDDFADLGQAWGNVPDGFDGEGE</sequence>
<dbReference type="Pfam" id="PF13730">
    <property type="entry name" value="HTH_36"/>
    <property type="match status" value="1"/>
</dbReference>